<name>A0ABQ9I6Z1_9NEOP</name>
<dbReference type="Proteomes" id="UP001159363">
    <property type="component" value="Chromosome 2"/>
</dbReference>
<reference evidence="1 2" key="1">
    <citation type="submission" date="2023-02" db="EMBL/GenBank/DDBJ databases">
        <title>LHISI_Scaffold_Assembly.</title>
        <authorList>
            <person name="Stuart O.P."/>
            <person name="Cleave R."/>
            <person name="Magrath M.J.L."/>
            <person name="Mikheyev A.S."/>
        </authorList>
    </citation>
    <scope>NUCLEOTIDE SEQUENCE [LARGE SCALE GENOMIC DNA]</scope>
    <source>
        <strain evidence="1">Daus_M_001</strain>
        <tissue evidence="1">Leg muscle</tissue>
    </source>
</reference>
<organism evidence="1 2">
    <name type="scientific">Dryococelus australis</name>
    <dbReference type="NCBI Taxonomy" id="614101"/>
    <lineage>
        <taxon>Eukaryota</taxon>
        <taxon>Metazoa</taxon>
        <taxon>Ecdysozoa</taxon>
        <taxon>Arthropoda</taxon>
        <taxon>Hexapoda</taxon>
        <taxon>Insecta</taxon>
        <taxon>Pterygota</taxon>
        <taxon>Neoptera</taxon>
        <taxon>Polyneoptera</taxon>
        <taxon>Phasmatodea</taxon>
        <taxon>Verophasmatodea</taxon>
        <taxon>Anareolatae</taxon>
        <taxon>Phasmatidae</taxon>
        <taxon>Eurycanthinae</taxon>
        <taxon>Dryococelus</taxon>
    </lineage>
</organism>
<evidence type="ECO:0000313" key="1">
    <source>
        <dbReference type="EMBL" id="KAJ8892414.1"/>
    </source>
</evidence>
<dbReference type="EMBL" id="JARBHB010000002">
    <property type="protein sequence ID" value="KAJ8892414.1"/>
    <property type="molecule type" value="Genomic_DNA"/>
</dbReference>
<gene>
    <name evidence="1" type="ORF">PR048_004994</name>
</gene>
<protein>
    <submittedName>
        <fullName evidence="1">Uncharacterized protein</fullName>
    </submittedName>
</protein>
<accession>A0ABQ9I6Z1</accession>
<evidence type="ECO:0000313" key="2">
    <source>
        <dbReference type="Proteomes" id="UP001159363"/>
    </source>
</evidence>
<keyword evidence="2" id="KW-1185">Reference proteome</keyword>
<sequence>MRDTLIQLGLKCHKMLQSLMEHVTARQHILHMTRLFHPRHIVSNVADVHLYRAAKTFPVLSHLPKQEFLAGYFTFQVQVFELLREMKPVDVVSVLLGIQDSRKNFVSCAVSALTIPPSNADSERAFLHTGISPQT</sequence>
<proteinExistence type="predicted"/>
<comment type="caution">
    <text evidence="1">The sequence shown here is derived from an EMBL/GenBank/DDBJ whole genome shotgun (WGS) entry which is preliminary data.</text>
</comment>